<keyword evidence="1" id="KW-0677">Repeat</keyword>
<dbReference type="InterPro" id="IPR011990">
    <property type="entry name" value="TPR-like_helical_dom_sf"/>
</dbReference>
<dbReference type="Gene3D" id="1.25.40.10">
    <property type="entry name" value="Tetratricopeptide repeat domain"/>
    <property type="match status" value="1"/>
</dbReference>
<keyword evidence="5" id="KW-1185">Reference proteome</keyword>
<feature type="repeat" description="PPR" evidence="2">
    <location>
        <begin position="41"/>
        <end position="75"/>
    </location>
</feature>
<evidence type="ECO:0000313" key="4">
    <source>
        <dbReference type="EMBL" id="KAK3015364.1"/>
    </source>
</evidence>
<proteinExistence type="predicted"/>
<gene>
    <name evidence="4" type="ORF">RJ639_005636</name>
</gene>
<protein>
    <recommendedName>
        <fullName evidence="6">Pentatricopeptide repeat-containing protein</fullName>
    </recommendedName>
</protein>
<dbReference type="InterPro" id="IPR002885">
    <property type="entry name" value="PPR_rpt"/>
</dbReference>
<dbReference type="Pfam" id="PF01535">
    <property type="entry name" value="PPR"/>
    <property type="match status" value="1"/>
</dbReference>
<evidence type="ECO:0008006" key="6">
    <source>
        <dbReference type="Google" id="ProtNLM"/>
    </source>
</evidence>
<accession>A0AA88VXB5</accession>
<dbReference type="InterPro" id="IPR046960">
    <property type="entry name" value="PPR_At4g14850-like_plant"/>
</dbReference>
<evidence type="ECO:0000256" key="3">
    <source>
        <dbReference type="SAM" id="MobiDB-lite"/>
    </source>
</evidence>
<organism evidence="4 5">
    <name type="scientific">Escallonia herrerae</name>
    <dbReference type="NCBI Taxonomy" id="1293975"/>
    <lineage>
        <taxon>Eukaryota</taxon>
        <taxon>Viridiplantae</taxon>
        <taxon>Streptophyta</taxon>
        <taxon>Embryophyta</taxon>
        <taxon>Tracheophyta</taxon>
        <taxon>Spermatophyta</taxon>
        <taxon>Magnoliopsida</taxon>
        <taxon>eudicotyledons</taxon>
        <taxon>Gunneridae</taxon>
        <taxon>Pentapetalae</taxon>
        <taxon>asterids</taxon>
        <taxon>campanulids</taxon>
        <taxon>Escalloniales</taxon>
        <taxon>Escalloniaceae</taxon>
        <taxon>Escallonia</taxon>
    </lineage>
</organism>
<dbReference type="AlphaFoldDB" id="A0AA88VXB5"/>
<dbReference type="NCBIfam" id="TIGR00756">
    <property type="entry name" value="PPR"/>
    <property type="match status" value="1"/>
</dbReference>
<feature type="region of interest" description="Disordered" evidence="3">
    <location>
        <begin position="190"/>
        <end position="209"/>
    </location>
</feature>
<sequence>MLSKIPSNLPPHLSLKFLKIHINSGDLGRARQLFDKIPDPDLRSWTVLITAYTRHGFANEAVKLYTHLRDRSIQPDKLVSSGNLAATFARKILQKMLHVLFVIDHSELLGVVFAGLKCKAVNSAIDGWALATYRDHKGRSSKSKTGNLGNFHTLVGQVLEIRLQRASKPGSGGFHAKGLAYALRRPQLQGGAPALDTDPGGLHEGGRSL</sequence>
<reference evidence="4" key="1">
    <citation type="submission" date="2022-12" db="EMBL/GenBank/DDBJ databases">
        <title>Draft genome assemblies for two species of Escallonia (Escalloniales).</title>
        <authorList>
            <person name="Chanderbali A."/>
            <person name="Dervinis C."/>
            <person name="Anghel I."/>
            <person name="Soltis D."/>
            <person name="Soltis P."/>
            <person name="Zapata F."/>
        </authorList>
    </citation>
    <scope>NUCLEOTIDE SEQUENCE</scope>
    <source>
        <strain evidence="4">UCBG64.0493</strain>
        <tissue evidence="4">Leaf</tissue>
    </source>
</reference>
<evidence type="ECO:0000256" key="2">
    <source>
        <dbReference type="PROSITE-ProRule" id="PRU00708"/>
    </source>
</evidence>
<dbReference type="Proteomes" id="UP001188597">
    <property type="component" value="Unassembled WGS sequence"/>
</dbReference>
<name>A0AA88VXB5_9ASTE</name>
<evidence type="ECO:0000313" key="5">
    <source>
        <dbReference type="Proteomes" id="UP001188597"/>
    </source>
</evidence>
<comment type="caution">
    <text evidence="4">The sequence shown here is derived from an EMBL/GenBank/DDBJ whole genome shotgun (WGS) entry which is preliminary data.</text>
</comment>
<dbReference type="PROSITE" id="PS51375">
    <property type="entry name" value="PPR"/>
    <property type="match status" value="1"/>
</dbReference>
<evidence type="ECO:0000256" key="1">
    <source>
        <dbReference type="ARBA" id="ARBA00022737"/>
    </source>
</evidence>
<dbReference type="PANTHER" id="PTHR47926">
    <property type="entry name" value="PENTATRICOPEPTIDE REPEAT-CONTAINING PROTEIN"/>
    <property type="match status" value="1"/>
</dbReference>
<dbReference type="EMBL" id="JAVXUP010001152">
    <property type="protein sequence ID" value="KAK3015364.1"/>
    <property type="molecule type" value="Genomic_DNA"/>
</dbReference>
<dbReference type="GO" id="GO:0009451">
    <property type="term" value="P:RNA modification"/>
    <property type="evidence" value="ECO:0007669"/>
    <property type="project" value="InterPro"/>
</dbReference>
<dbReference type="GO" id="GO:0003723">
    <property type="term" value="F:RNA binding"/>
    <property type="evidence" value="ECO:0007669"/>
    <property type="project" value="InterPro"/>
</dbReference>